<dbReference type="AlphaFoldDB" id="A0A1U7HUC7"/>
<dbReference type="Proteomes" id="UP000185984">
    <property type="component" value="Unassembled WGS sequence"/>
</dbReference>
<organism evidence="7 8">
    <name type="scientific">Chroogloeocystis siderophila 5.2 s.c.1</name>
    <dbReference type="NCBI Taxonomy" id="247279"/>
    <lineage>
        <taxon>Bacteria</taxon>
        <taxon>Bacillati</taxon>
        <taxon>Cyanobacteriota</taxon>
        <taxon>Cyanophyceae</taxon>
        <taxon>Oscillatoriophycideae</taxon>
        <taxon>Chroococcales</taxon>
        <taxon>Chroococcaceae</taxon>
        <taxon>Chroogloeocystis</taxon>
    </lineage>
</organism>
<comment type="subcellular location">
    <subcellularLocation>
        <location evidence="6">Cell membrane</location>
        <topology evidence="6">Multi-pass membrane protein</topology>
    </subcellularLocation>
    <subcellularLocation>
        <location evidence="1">Membrane</location>
        <topology evidence="1">Multi-pass membrane protein</topology>
    </subcellularLocation>
</comment>
<evidence type="ECO:0000256" key="1">
    <source>
        <dbReference type="ARBA" id="ARBA00004141"/>
    </source>
</evidence>
<dbReference type="GO" id="GO:0005886">
    <property type="term" value="C:plasma membrane"/>
    <property type="evidence" value="ECO:0007669"/>
    <property type="project" value="UniProtKB-SubCell"/>
</dbReference>
<gene>
    <name evidence="7" type="ORF">NIES1031_10555</name>
</gene>
<proteinExistence type="inferred from homology"/>
<feature type="transmembrane region" description="Helical" evidence="6">
    <location>
        <begin position="135"/>
        <end position="157"/>
    </location>
</feature>
<dbReference type="STRING" id="247279.NIES1031_10555"/>
<dbReference type="InterPro" id="IPR051598">
    <property type="entry name" value="TSUP/Inactive_protease-like"/>
</dbReference>
<name>A0A1U7HUC7_9CHRO</name>
<keyword evidence="3 6" id="KW-0812">Transmembrane</keyword>
<sequence>MRNFWAFIWGTVVGVLGGLIGLGGAEFRLPILVSFFNYRTLQAIIINLIVSLVAVTFSFIFRSRVVGLENVTANWAIIINILAGSLIGSYVGVYYATKVNEKALNRVVVGFLVFLSIVLIGHDIIFSIGDLPLSYLFKIMLGFLAGIIIGIFSSMLGVAGGELIIPTIILVFAVDIKLAGSLSLAISIPTILMGLFKYRSQQRLNGIESEQKFISFMAVGSILGAFIGSILLRYVSASLLYLILGTILLISALKLAKHKPRTV</sequence>
<keyword evidence="6" id="KW-1003">Cell membrane</keyword>
<feature type="transmembrane region" description="Helical" evidence="6">
    <location>
        <begin position="213"/>
        <end position="232"/>
    </location>
</feature>
<evidence type="ECO:0000256" key="4">
    <source>
        <dbReference type="ARBA" id="ARBA00022989"/>
    </source>
</evidence>
<dbReference type="PANTHER" id="PTHR43701:SF2">
    <property type="entry name" value="MEMBRANE TRANSPORTER PROTEIN YJNA-RELATED"/>
    <property type="match status" value="1"/>
</dbReference>
<comment type="similarity">
    <text evidence="2 6">Belongs to the 4-toluene sulfonate uptake permease (TSUP) (TC 2.A.102) family.</text>
</comment>
<protein>
    <recommendedName>
        <fullName evidence="6">Probable membrane transporter protein</fullName>
    </recommendedName>
</protein>
<feature type="transmembrane region" description="Helical" evidence="6">
    <location>
        <begin position="41"/>
        <end position="61"/>
    </location>
</feature>
<dbReference type="OrthoDB" id="5366030at2"/>
<feature type="transmembrane region" description="Helical" evidence="6">
    <location>
        <begin position="107"/>
        <end position="128"/>
    </location>
</feature>
<dbReference type="EMBL" id="MRCC01000007">
    <property type="protein sequence ID" value="OKH27138.1"/>
    <property type="molecule type" value="Genomic_DNA"/>
</dbReference>
<keyword evidence="5 6" id="KW-0472">Membrane</keyword>
<evidence type="ECO:0000313" key="8">
    <source>
        <dbReference type="Proteomes" id="UP000185984"/>
    </source>
</evidence>
<evidence type="ECO:0000256" key="5">
    <source>
        <dbReference type="ARBA" id="ARBA00023136"/>
    </source>
</evidence>
<evidence type="ECO:0000256" key="6">
    <source>
        <dbReference type="RuleBase" id="RU363041"/>
    </source>
</evidence>
<evidence type="ECO:0000256" key="3">
    <source>
        <dbReference type="ARBA" id="ARBA00022692"/>
    </source>
</evidence>
<dbReference type="Pfam" id="PF01925">
    <property type="entry name" value="TauE"/>
    <property type="match status" value="2"/>
</dbReference>
<dbReference type="PANTHER" id="PTHR43701">
    <property type="entry name" value="MEMBRANE TRANSPORTER PROTEIN MJ0441-RELATED"/>
    <property type="match status" value="1"/>
</dbReference>
<accession>A0A1U7HUC7</accession>
<feature type="transmembrane region" description="Helical" evidence="6">
    <location>
        <begin position="73"/>
        <end position="95"/>
    </location>
</feature>
<dbReference type="InterPro" id="IPR002781">
    <property type="entry name" value="TM_pro_TauE-like"/>
</dbReference>
<dbReference type="RefSeq" id="WP_073549348.1">
    <property type="nucleotide sequence ID" value="NZ_CAWMVK010000041.1"/>
</dbReference>
<feature type="transmembrane region" description="Helical" evidence="6">
    <location>
        <begin position="238"/>
        <end position="256"/>
    </location>
</feature>
<comment type="caution">
    <text evidence="7">The sequence shown here is derived from an EMBL/GenBank/DDBJ whole genome shotgun (WGS) entry which is preliminary data.</text>
</comment>
<evidence type="ECO:0000256" key="2">
    <source>
        <dbReference type="ARBA" id="ARBA00009142"/>
    </source>
</evidence>
<feature type="transmembrane region" description="Helical" evidence="6">
    <location>
        <begin position="163"/>
        <end position="192"/>
    </location>
</feature>
<reference evidence="7 8" key="1">
    <citation type="submission" date="2016-11" db="EMBL/GenBank/DDBJ databases">
        <title>Draft Genome Sequences of Nine Cyanobacterial Strains from Diverse Habitats.</title>
        <authorList>
            <person name="Zhu T."/>
            <person name="Hou S."/>
            <person name="Lu X."/>
            <person name="Hess W.R."/>
        </authorList>
    </citation>
    <scope>NUCLEOTIDE SEQUENCE [LARGE SCALE GENOMIC DNA]</scope>
    <source>
        <strain evidence="7 8">5.2 s.c.1</strain>
    </source>
</reference>
<keyword evidence="8" id="KW-1185">Reference proteome</keyword>
<evidence type="ECO:0000313" key="7">
    <source>
        <dbReference type="EMBL" id="OKH27138.1"/>
    </source>
</evidence>
<keyword evidence="4 6" id="KW-1133">Transmembrane helix</keyword>
<feature type="transmembrane region" description="Helical" evidence="6">
    <location>
        <begin position="7"/>
        <end position="29"/>
    </location>
</feature>